<dbReference type="EMBL" id="KI536312">
    <property type="protein sequence ID" value="ESR59939.1"/>
    <property type="molecule type" value="Genomic_DNA"/>
</dbReference>
<evidence type="ECO:0000256" key="1">
    <source>
        <dbReference type="SAM" id="MobiDB-lite"/>
    </source>
</evidence>
<gene>
    <name evidence="2" type="ORF">CICLE_v10018240mg</name>
</gene>
<reference evidence="2 3" key="1">
    <citation type="submission" date="2013-10" db="EMBL/GenBank/DDBJ databases">
        <authorList>
            <consortium name="International Citrus Genome Consortium"/>
            <person name="Jenkins J."/>
            <person name="Schmutz J."/>
            <person name="Prochnik S."/>
            <person name="Rokhsar D."/>
            <person name="Gmitter F."/>
            <person name="Ollitrault P."/>
            <person name="Machado M."/>
            <person name="Talon M."/>
            <person name="Wincker P."/>
            <person name="Jaillon O."/>
            <person name="Morgante M."/>
        </authorList>
    </citation>
    <scope>NUCLEOTIDE SEQUENCE</scope>
    <source>
        <strain evidence="3">cv. Clemenules</strain>
    </source>
</reference>
<feature type="region of interest" description="Disordered" evidence="1">
    <location>
        <begin position="1"/>
        <end position="86"/>
    </location>
</feature>
<protein>
    <submittedName>
        <fullName evidence="2">Uncharacterized protein</fullName>
    </submittedName>
</protein>
<dbReference type="AlphaFoldDB" id="V4W202"/>
<accession>V4W202</accession>
<feature type="compositionally biased region" description="Acidic residues" evidence="1">
    <location>
        <begin position="24"/>
        <end position="59"/>
    </location>
</feature>
<dbReference type="InParanoid" id="V4W202"/>
<dbReference type="Proteomes" id="UP000030687">
    <property type="component" value="Unassembled WGS sequence"/>
</dbReference>
<name>V4W202_CITCL</name>
<keyword evidence="3" id="KW-1185">Reference proteome</keyword>
<dbReference type="Gramene" id="ESR59939">
    <property type="protein sequence ID" value="ESR59939"/>
    <property type="gene ID" value="CICLE_v10018240mg"/>
</dbReference>
<proteinExistence type="predicted"/>
<sequence length="86" mass="9265">MIDEYAGGFNSMSNDLQERSYDIVDGDEEDDEDEMGDGGAEDEQGYLDVEEYVNEEPDEEGIRDGDGGQIGDPDEGTGASSSDLSD</sequence>
<evidence type="ECO:0000313" key="3">
    <source>
        <dbReference type="Proteomes" id="UP000030687"/>
    </source>
</evidence>
<evidence type="ECO:0000313" key="2">
    <source>
        <dbReference type="EMBL" id="ESR59939.1"/>
    </source>
</evidence>
<dbReference type="KEGG" id="cic:CICLE_v10018240mg"/>
<organism evidence="2 3">
    <name type="scientific">Citrus clementina</name>
    <name type="common">Clementine</name>
    <name type="synonym">Citrus deliciosa x Citrus sinensis</name>
    <dbReference type="NCBI Taxonomy" id="85681"/>
    <lineage>
        <taxon>Eukaryota</taxon>
        <taxon>Viridiplantae</taxon>
        <taxon>Streptophyta</taxon>
        <taxon>Embryophyta</taxon>
        <taxon>Tracheophyta</taxon>
        <taxon>Spermatophyta</taxon>
        <taxon>Magnoliopsida</taxon>
        <taxon>eudicotyledons</taxon>
        <taxon>Gunneridae</taxon>
        <taxon>Pentapetalae</taxon>
        <taxon>rosids</taxon>
        <taxon>malvids</taxon>
        <taxon>Sapindales</taxon>
        <taxon>Rutaceae</taxon>
        <taxon>Aurantioideae</taxon>
        <taxon>Citrus</taxon>
    </lineage>
</organism>